<sequence length="202" mass="23272">MASSLSLLKQIPFFPLRCAVRHAASRSILLFLSSTRRAASSETSLPRDGVAAAAATAESAATWGANDPAHFSRPEHPDYRRWKDREEEILKDIEPVTFLAKEILHSKKYVDGERLTDEDEKVVLEKLLAYHPHAEDKIGSGLDYIMVDRHPQFRQSRCLFVVRTDGLWIDFSYQKCLRAYVREKYPTHAERFIRQHFKRSNG</sequence>
<protein>
    <recommendedName>
        <fullName evidence="7">DCL protein</fullName>
    </recommendedName>
</protein>
<name>A0AAV7DUM7_ARIFI</name>
<gene>
    <name evidence="5" type="ORF">H6P81_020490</name>
</gene>
<dbReference type="InterPro" id="IPR044673">
    <property type="entry name" value="DCL-like"/>
</dbReference>
<reference evidence="5 6" key="1">
    <citation type="submission" date="2021-07" db="EMBL/GenBank/DDBJ databases">
        <title>The Aristolochia fimbriata genome: insights into angiosperm evolution, floral development and chemical biosynthesis.</title>
        <authorList>
            <person name="Jiao Y."/>
        </authorList>
    </citation>
    <scope>NUCLEOTIDE SEQUENCE [LARGE SCALE GENOMIC DNA]</scope>
    <source>
        <strain evidence="5">IBCAS-2021</strain>
        <tissue evidence="5">Leaf</tissue>
    </source>
</reference>
<dbReference type="Proteomes" id="UP000825729">
    <property type="component" value="Unassembled WGS sequence"/>
</dbReference>
<accession>A0AAV7DUM7</accession>
<proteinExistence type="predicted"/>
<evidence type="ECO:0000256" key="2">
    <source>
        <dbReference type="ARBA" id="ARBA00022528"/>
    </source>
</evidence>
<dbReference type="GO" id="GO:0009658">
    <property type="term" value="P:chloroplast organization"/>
    <property type="evidence" value="ECO:0007669"/>
    <property type="project" value="TreeGrafter"/>
</dbReference>
<comment type="subcellular location">
    <subcellularLocation>
        <location evidence="1">Plastid</location>
        <location evidence="1">Chloroplast</location>
    </subcellularLocation>
</comment>
<dbReference type="Pfam" id="PF11523">
    <property type="entry name" value="DUF3223"/>
    <property type="match status" value="1"/>
</dbReference>
<comment type="caution">
    <text evidence="5">The sequence shown here is derived from an EMBL/GenBank/DDBJ whole genome shotgun (WGS) entry which is preliminary data.</text>
</comment>
<evidence type="ECO:0000313" key="5">
    <source>
        <dbReference type="EMBL" id="KAG9440325.1"/>
    </source>
</evidence>
<evidence type="ECO:0000256" key="3">
    <source>
        <dbReference type="ARBA" id="ARBA00022640"/>
    </source>
</evidence>
<dbReference type="Gene3D" id="3.10.450.40">
    <property type="match status" value="1"/>
</dbReference>
<dbReference type="GO" id="GO:0009507">
    <property type="term" value="C:chloroplast"/>
    <property type="evidence" value="ECO:0007669"/>
    <property type="project" value="UniProtKB-SubCell"/>
</dbReference>
<dbReference type="FunFam" id="3.10.450.40:FF:000008">
    <property type="entry name" value="Protein DCL, chloroplastic"/>
    <property type="match status" value="1"/>
</dbReference>
<evidence type="ECO:0008006" key="7">
    <source>
        <dbReference type="Google" id="ProtNLM"/>
    </source>
</evidence>
<evidence type="ECO:0000256" key="4">
    <source>
        <dbReference type="ARBA" id="ARBA00022946"/>
    </source>
</evidence>
<dbReference type="PANTHER" id="PTHR33415:SF4">
    <property type="entry name" value="DCL PROTEIN (DUF3223)"/>
    <property type="match status" value="1"/>
</dbReference>
<dbReference type="PANTHER" id="PTHR33415">
    <property type="entry name" value="PROTEIN EMBRYO DEFECTIVE 514"/>
    <property type="match status" value="1"/>
</dbReference>
<keyword evidence="4" id="KW-0809">Transit peptide</keyword>
<dbReference type="GO" id="GO:1901259">
    <property type="term" value="P:chloroplast rRNA processing"/>
    <property type="evidence" value="ECO:0007669"/>
    <property type="project" value="UniProtKB-ARBA"/>
</dbReference>
<keyword evidence="2" id="KW-0150">Chloroplast</keyword>
<dbReference type="AlphaFoldDB" id="A0AAV7DUM7"/>
<dbReference type="EMBL" id="JAINDJ010000008">
    <property type="protein sequence ID" value="KAG9440325.1"/>
    <property type="molecule type" value="Genomic_DNA"/>
</dbReference>
<evidence type="ECO:0000256" key="1">
    <source>
        <dbReference type="ARBA" id="ARBA00004229"/>
    </source>
</evidence>
<organism evidence="5 6">
    <name type="scientific">Aristolochia fimbriata</name>
    <name type="common">White veined hardy Dutchman's pipe vine</name>
    <dbReference type="NCBI Taxonomy" id="158543"/>
    <lineage>
        <taxon>Eukaryota</taxon>
        <taxon>Viridiplantae</taxon>
        <taxon>Streptophyta</taxon>
        <taxon>Embryophyta</taxon>
        <taxon>Tracheophyta</taxon>
        <taxon>Spermatophyta</taxon>
        <taxon>Magnoliopsida</taxon>
        <taxon>Magnoliidae</taxon>
        <taxon>Piperales</taxon>
        <taxon>Aristolochiaceae</taxon>
        <taxon>Aristolochia</taxon>
    </lineage>
</organism>
<evidence type="ECO:0000313" key="6">
    <source>
        <dbReference type="Proteomes" id="UP000825729"/>
    </source>
</evidence>
<keyword evidence="3" id="KW-0934">Plastid</keyword>
<keyword evidence="6" id="KW-1185">Reference proteome</keyword>